<reference evidence="2" key="1">
    <citation type="submission" date="2015-09" db="EMBL/GenBank/DDBJ databases">
        <title>Draft Genome Sequences of Two Novel Amoeba-resistant Intranuclear Bacteria, Candidatus Berkiella cookevillensis and Candidatus Berkiella aquae.</title>
        <authorList>
            <person name="Mehari Y.T."/>
            <person name="Arivett B.A."/>
            <person name="Farone A.L."/>
            <person name="Gunderson J.H."/>
            <person name="Farone M.B."/>
        </authorList>
    </citation>
    <scope>NUCLEOTIDE SEQUENCE [LARGE SCALE GENOMIC DNA]</scope>
    <source>
        <strain evidence="2">CC99</strain>
    </source>
</reference>
<comment type="caution">
    <text evidence="2">The sequence shown here is derived from an EMBL/GenBank/DDBJ whole genome shotgun (WGS) entry which is preliminary data.</text>
</comment>
<organism evidence="2">
    <name type="scientific">Candidatus Berkiella cookevillensis</name>
    <dbReference type="NCBI Taxonomy" id="437022"/>
    <lineage>
        <taxon>Bacteria</taxon>
        <taxon>Pseudomonadati</taxon>
        <taxon>Pseudomonadota</taxon>
        <taxon>Gammaproteobacteria</taxon>
        <taxon>Candidatus Berkiellales</taxon>
        <taxon>Candidatus Berkiellaceae</taxon>
        <taxon>Candidatus Berkiella</taxon>
    </lineage>
</organism>
<gene>
    <name evidence="2" type="ORF">CC99x_02370</name>
</gene>
<protein>
    <submittedName>
        <fullName evidence="2">Uncharacterized protein</fullName>
    </submittedName>
</protein>
<name>A0A0Q9YIS0_9GAMM</name>
<feature type="compositionally biased region" description="Polar residues" evidence="1">
    <location>
        <begin position="225"/>
        <end position="246"/>
    </location>
</feature>
<evidence type="ECO:0000313" key="2">
    <source>
        <dbReference type="EMBL" id="KRG17402.1"/>
    </source>
</evidence>
<evidence type="ECO:0000256" key="1">
    <source>
        <dbReference type="SAM" id="MobiDB-lite"/>
    </source>
</evidence>
<dbReference type="EMBL" id="LKHV01000017">
    <property type="protein sequence ID" value="KRG17402.1"/>
    <property type="molecule type" value="Genomic_DNA"/>
</dbReference>
<dbReference type="AlphaFoldDB" id="A0A0Q9YIS0"/>
<feature type="region of interest" description="Disordered" evidence="1">
    <location>
        <begin position="224"/>
        <end position="246"/>
    </location>
</feature>
<accession>A0A0Q9YIS0</accession>
<sequence>MKSILVFLHRKMDSLVLNKLITAKVPNVNLIVVSPIEIDRAIQYQAAQNTLYHSVMAQCANISPQDMACVIFESNYGLGGSDIFCNDLYQRLRTTFNNASFITYSSTVGSLNLALQNSSKLLACYNVQICSNKIDYLSSFPENYHSRIILKDKLLVKINQLLEAAEEKENQRVPQLYVDMSIDSSDPRILTQFSTITSAATSSSFLTDDDQIVPVGEVEEESILENRTLNASPIPSSRRSPNTSKL</sequence>
<proteinExistence type="predicted"/>